<dbReference type="EMBL" id="CAJVQC010088146">
    <property type="protein sequence ID" value="CAG8823888.1"/>
    <property type="molecule type" value="Genomic_DNA"/>
</dbReference>
<proteinExistence type="predicted"/>
<sequence>TSNFHHSKNKKLPTTDTLFSDKICASFSVKVDENEIGKIEFICDIQYKGIATEQVNTTVNDQYQFYGNRELDFEHVRESTDITDEPLGNRETVSQNNSRRDQVPEVIEILSHEDQIPETIEISSDEAPEIIELSSDDDELIFEKNQIVVSRDQTPETAI</sequence>
<reference evidence="1" key="1">
    <citation type="submission" date="2021-06" db="EMBL/GenBank/DDBJ databases">
        <authorList>
            <person name="Kallberg Y."/>
            <person name="Tangrot J."/>
            <person name="Rosling A."/>
        </authorList>
    </citation>
    <scope>NUCLEOTIDE SEQUENCE</scope>
    <source>
        <strain evidence="1">MA461A</strain>
    </source>
</reference>
<accession>A0ACA9S2D4</accession>
<gene>
    <name evidence="1" type="ORF">RPERSI_LOCUS26125</name>
</gene>
<dbReference type="Proteomes" id="UP000789920">
    <property type="component" value="Unassembled WGS sequence"/>
</dbReference>
<keyword evidence="2" id="KW-1185">Reference proteome</keyword>
<evidence type="ECO:0000313" key="1">
    <source>
        <dbReference type="EMBL" id="CAG8823888.1"/>
    </source>
</evidence>
<organism evidence="1 2">
    <name type="scientific">Racocetra persica</name>
    <dbReference type="NCBI Taxonomy" id="160502"/>
    <lineage>
        <taxon>Eukaryota</taxon>
        <taxon>Fungi</taxon>
        <taxon>Fungi incertae sedis</taxon>
        <taxon>Mucoromycota</taxon>
        <taxon>Glomeromycotina</taxon>
        <taxon>Glomeromycetes</taxon>
        <taxon>Diversisporales</taxon>
        <taxon>Gigasporaceae</taxon>
        <taxon>Racocetra</taxon>
    </lineage>
</organism>
<protein>
    <submittedName>
        <fullName evidence="1">5582_t:CDS:1</fullName>
    </submittedName>
</protein>
<name>A0ACA9S2D4_9GLOM</name>
<comment type="caution">
    <text evidence="1">The sequence shown here is derived from an EMBL/GenBank/DDBJ whole genome shotgun (WGS) entry which is preliminary data.</text>
</comment>
<feature type="non-terminal residue" evidence="1">
    <location>
        <position position="1"/>
    </location>
</feature>
<evidence type="ECO:0000313" key="2">
    <source>
        <dbReference type="Proteomes" id="UP000789920"/>
    </source>
</evidence>